<evidence type="ECO:0000256" key="9">
    <source>
        <dbReference type="ARBA" id="ARBA00022801"/>
    </source>
</evidence>
<feature type="domain" description="Metallo-beta-lactamase" evidence="12">
    <location>
        <begin position="16"/>
        <end position="208"/>
    </location>
</feature>
<evidence type="ECO:0000256" key="2">
    <source>
        <dbReference type="ARBA" id="ARBA00001947"/>
    </source>
</evidence>
<evidence type="ECO:0000256" key="4">
    <source>
        <dbReference type="ARBA" id="ARBA00005250"/>
    </source>
</evidence>
<dbReference type="RefSeq" id="WP_285981549.1">
    <property type="nucleotide sequence ID" value="NZ_JASVDS010000002.1"/>
</dbReference>
<proteinExistence type="inferred from homology"/>
<dbReference type="SUPFAM" id="SSF56281">
    <property type="entry name" value="Metallo-hydrolase/oxidoreductase"/>
    <property type="match status" value="1"/>
</dbReference>
<evidence type="ECO:0000256" key="1">
    <source>
        <dbReference type="ARBA" id="ARBA00001526"/>
    </source>
</evidence>
<dbReference type="PANTHER" id="PTHR42951:SF14">
    <property type="entry name" value="METALLO-BETA-LACTAMASE SUPERFAMILY PROTEIN"/>
    <property type="match status" value="1"/>
</dbReference>
<dbReference type="InterPro" id="IPR050855">
    <property type="entry name" value="NDM-1-like"/>
</dbReference>
<evidence type="ECO:0000259" key="12">
    <source>
        <dbReference type="SMART" id="SM00849"/>
    </source>
</evidence>
<evidence type="ECO:0000256" key="11">
    <source>
        <dbReference type="ARBA" id="ARBA00023251"/>
    </source>
</evidence>
<sequence length="310" mass="34309">MSDHPQVQFIERGWLSANMIVLGGDTRGPLVIDTGYASHAQQTLALVEQQLLEHGHTAPRALLNTHLHSDHCGGNAQLQARYGCPLWIPPAEFEAAEQWNEAALTFRDTGQRCERFTPHARLQPGDTVEQGTMQWHVHAAPGHDPASVLLFEPRLGLMISADALWERGFGIVFPEIAPQAALGAAFDEVEQTLDLIQALSPRRVLPGHGPQFSDLAAALQESRSRLAYFRSEPVRHALHAAKALLMYHLLEWRQRTWPELQTWLAETPVQTRLREQAGEPDAARWAQGLVVGLTKTGQVAADEAGVRLRG</sequence>
<keyword evidence="8" id="KW-0574">Periplasm</keyword>
<evidence type="ECO:0000256" key="8">
    <source>
        <dbReference type="ARBA" id="ARBA00022764"/>
    </source>
</evidence>
<evidence type="ECO:0000313" key="13">
    <source>
        <dbReference type="EMBL" id="MDL5031416.1"/>
    </source>
</evidence>
<dbReference type="CDD" id="cd06262">
    <property type="entry name" value="metallo-hydrolase-like_MBL-fold"/>
    <property type="match status" value="1"/>
</dbReference>
<dbReference type="Gene3D" id="3.60.15.10">
    <property type="entry name" value="Ribonuclease Z/Hydroxyacylglutathione hydrolase-like"/>
    <property type="match status" value="1"/>
</dbReference>
<keyword evidence="14" id="KW-1185">Reference proteome</keyword>
<evidence type="ECO:0000313" key="14">
    <source>
        <dbReference type="Proteomes" id="UP001238603"/>
    </source>
</evidence>
<evidence type="ECO:0000256" key="6">
    <source>
        <dbReference type="ARBA" id="ARBA00022723"/>
    </source>
</evidence>
<dbReference type="PANTHER" id="PTHR42951">
    <property type="entry name" value="METALLO-BETA-LACTAMASE DOMAIN-CONTAINING"/>
    <property type="match status" value="1"/>
</dbReference>
<comment type="catalytic activity">
    <reaction evidence="1">
        <text>a beta-lactam + H2O = a substituted beta-amino acid</text>
        <dbReference type="Rhea" id="RHEA:20401"/>
        <dbReference type="ChEBI" id="CHEBI:15377"/>
        <dbReference type="ChEBI" id="CHEBI:35627"/>
        <dbReference type="ChEBI" id="CHEBI:140347"/>
        <dbReference type="EC" id="3.5.2.6"/>
    </reaction>
</comment>
<reference evidence="13 14" key="1">
    <citation type="submission" date="2023-06" db="EMBL/GenBank/DDBJ databases">
        <title>Pelomonas sp. APW6 16S ribosomal RNA gene genome sequencing and assembly.</title>
        <authorList>
            <person name="Woo H."/>
        </authorList>
    </citation>
    <scope>NUCLEOTIDE SEQUENCE [LARGE SCALE GENOMIC DNA]</scope>
    <source>
        <strain evidence="13 14">APW6</strain>
    </source>
</reference>
<evidence type="ECO:0000256" key="10">
    <source>
        <dbReference type="ARBA" id="ARBA00022833"/>
    </source>
</evidence>
<dbReference type="InterPro" id="IPR001279">
    <property type="entry name" value="Metallo-B-lactamas"/>
</dbReference>
<comment type="caution">
    <text evidence="13">The sequence shown here is derived from an EMBL/GenBank/DDBJ whole genome shotgun (WGS) entry which is preliminary data.</text>
</comment>
<dbReference type="EMBL" id="JASVDS010000002">
    <property type="protein sequence ID" value="MDL5031416.1"/>
    <property type="molecule type" value="Genomic_DNA"/>
</dbReference>
<dbReference type="Proteomes" id="UP001238603">
    <property type="component" value="Unassembled WGS sequence"/>
</dbReference>
<keyword evidence="11" id="KW-0046">Antibiotic resistance</keyword>
<dbReference type="InterPro" id="IPR001018">
    <property type="entry name" value="Beta-lactamase_class-B_CS"/>
</dbReference>
<protein>
    <recommendedName>
        <fullName evidence="5">beta-lactamase</fullName>
        <ecNumber evidence="5">3.5.2.6</ecNumber>
    </recommendedName>
</protein>
<keyword evidence="10" id="KW-0862">Zinc</keyword>
<dbReference type="EC" id="3.5.2.6" evidence="5"/>
<comment type="subcellular location">
    <subcellularLocation>
        <location evidence="3">Periplasm</location>
    </subcellularLocation>
</comment>
<evidence type="ECO:0000256" key="3">
    <source>
        <dbReference type="ARBA" id="ARBA00004418"/>
    </source>
</evidence>
<keyword evidence="7" id="KW-0732">Signal</keyword>
<keyword evidence="6" id="KW-0479">Metal-binding</keyword>
<evidence type="ECO:0000256" key="5">
    <source>
        <dbReference type="ARBA" id="ARBA00012865"/>
    </source>
</evidence>
<name>A0ABT7LEZ7_9BURK</name>
<keyword evidence="9" id="KW-0378">Hydrolase</keyword>
<organism evidence="13 14">
    <name type="scientific">Roseateles subflavus</name>
    <dbReference type="NCBI Taxonomy" id="3053353"/>
    <lineage>
        <taxon>Bacteria</taxon>
        <taxon>Pseudomonadati</taxon>
        <taxon>Pseudomonadota</taxon>
        <taxon>Betaproteobacteria</taxon>
        <taxon>Burkholderiales</taxon>
        <taxon>Sphaerotilaceae</taxon>
        <taxon>Roseateles</taxon>
    </lineage>
</organism>
<dbReference type="SMART" id="SM00849">
    <property type="entry name" value="Lactamase_B"/>
    <property type="match status" value="1"/>
</dbReference>
<dbReference type="Pfam" id="PF00753">
    <property type="entry name" value="Lactamase_B"/>
    <property type="match status" value="1"/>
</dbReference>
<evidence type="ECO:0000256" key="7">
    <source>
        <dbReference type="ARBA" id="ARBA00022729"/>
    </source>
</evidence>
<comment type="similarity">
    <text evidence="4">Belongs to the metallo-beta-lactamase superfamily. Class-B beta-lactamase family.</text>
</comment>
<accession>A0ABT7LEZ7</accession>
<comment type="cofactor">
    <cofactor evidence="2">
        <name>Zn(2+)</name>
        <dbReference type="ChEBI" id="CHEBI:29105"/>
    </cofactor>
</comment>
<dbReference type="InterPro" id="IPR036866">
    <property type="entry name" value="RibonucZ/Hydroxyglut_hydro"/>
</dbReference>
<gene>
    <name evidence="13" type="ORF">QRD43_05805</name>
</gene>
<dbReference type="PROSITE" id="PS00743">
    <property type="entry name" value="BETA_LACTAMASE_B_1"/>
    <property type="match status" value="1"/>
</dbReference>